<organism evidence="6 7">
    <name type="scientific">Fibrella rubiginis</name>
    <dbReference type="NCBI Taxonomy" id="2817060"/>
    <lineage>
        <taxon>Bacteria</taxon>
        <taxon>Pseudomonadati</taxon>
        <taxon>Bacteroidota</taxon>
        <taxon>Cytophagia</taxon>
        <taxon>Cytophagales</taxon>
        <taxon>Spirosomataceae</taxon>
        <taxon>Fibrella</taxon>
    </lineage>
</organism>
<dbReference type="Pfam" id="PF01925">
    <property type="entry name" value="TauE"/>
    <property type="match status" value="1"/>
</dbReference>
<evidence type="ECO:0000256" key="4">
    <source>
        <dbReference type="ARBA" id="ARBA00023136"/>
    </source>
</evidence>
<dbReference type="InterPro" id="IPR051598">
    <property type="entry name" value="TSUP/Inactive_protease-like"/>
</dbReference>
<keyword evidence="7" id="KW-1185">Reference proteome</keyword>
<comment type="similarity">
    <text evidence="5">Belongs to the 4-toluene sulfonate uptake permease (TSUP) (TC 2.A.102) family.</text>
</comment>
<evidence type="ECO:0000256" key="2">
    <source>
        <dbReference type="ARBA" id="ARBA00022692"/>
    </source>
</evidence>
<name>A0A939GL33_9BACT</name>
<dbReference type="Proteomes" id="UP000664034">
    <property type="component" value="Unassembled WGS sequence"/>
</dbReference>
<evidence type="ECO:0000256" key="5">
    <source>
        <dbReference type="RuleBase" id="RU363041"/>
    </source>
</evidence>
<protein>
    <recommendedName>
        <fullName evidence="5">Probable membrane transporter protein</fullName>
    </recommendedName>
</protein>
<keyword evidence="4 5" id="KW-0472">Membrane</keyword>
<gene>
    <name evidence="6" type="ORF">J2I47_25130</name>
</gene>
<feature type="transmembrane region" description="Helical" evidence="5">
    <location>
        <begin position="197"/>
        <end position="216"/>
    </location>
</feature>
<feature type="transmembrane region" description="Helical" evidence="5">
    <location>
        <begin position="68"/>
        <end position="88"/>
    </location>
</feature>
<dbReference type="PANTHER" id="PTHR43701:SF5">
    <property type="entry name" value="MEMBRANE TRANSPORTER PROTEIN-RELATED"/>
    <property type="match status" value="1"/>
</dbReference>
<dbReference type="EMBL" id="JAFMYV010000018">
    <property type="protein sequence ID" value="MBO0939853.1"/>
    <property type="molecule type" value="Genomic_DNA"/>
</dbReference>
<evidence type="ECO:0000313" key="7">
    <source>
        <dbReference type="Proteomes" id="UP000664034"/>
    </source>
</evidence>
<comment type="subcellular location">
    <subcellularLocation>
        <location evidence="5">Cell membrane</location>
        <topology evidence="5">Multi-pass membrane protein</topology>
    </subcellularLocation>
    <subcellularLocation>
        <location evidence="1">Membrane</location>
        <topology evidence="1">Multi-pass membrane protein</topology>
    </subcellularLocation>
</comment>
<comment type="caution">
    <text evidence="6">The sequence shown here is derived from an EMBL/GenBank/DDBJ whole genome shotgun (WGS) entry which is preliminary data.</text>
</comment>
<feature type="transmembrane region" description="Helical" evidence="5">
    <location>
        <begin position="163"/>
        <end position="185"/>
    </location>
</feature>
<evidence type="ECO:0000313" key="6">
    <source>
        <dbReference type="EMBL" id="MBO0939853.1"/>
    </source>
</evidence>
<evidence type="ECO:0000256" key="1">
    <source>
        <dbReference type="ARBA" id="ARBA00004141"/>
    </source>
</evidence>
<dbReference type="PANTHER" id="PTHR43701">
    <property type="entry name" value="MEMBRANE TRANSPORTER PROTEIN MJ0441-RELATED"/>
    <property type="match status" value="1"/>
</dbReference>
<reference evidence="6" key="1">
    <citation type="submission" date="2021-03" db="EMBL/GenBank/DDBJ databases">
        <title>Fibrella sp. HMF5335 genome sequencing and assembly.</title>
        <authorList>
            <person name="Kang H."/>
            <person name="Kim H."/>
            <person name="Bae S."/>
            <person name="Joh K."/>
        </authorList>
    </citation>
    <scope>NUCLEOTIDE SEQUENCE</scope>
    <source>
        <strain evidence="6">HMF5335</strain>
    </source>
</reference>
<dbReference type="InterPro" id="IPR002781">
    <property type="entry name" value="TM_pro_TauE-like"/>
</dbReference>
<feature type="transmembrane region" description="Helical" evidence="5">
    <location>
        <begin position="44"/>
        <end position="61"/>
    </location>
</feature>
<evidence type="ECO:0000256" key="3">
    <source>
        <dbReference type="ARBA" id="ARBA00022989"/>
    </source>
</evidence>
<keyword evidence="2 5" id="KW-0812">Transmembrane</keyword>
<proteinExistence type="inferred from homology"/>
<keyword evidence="5" id="KW-1003">Cell membrane</keyword>
<dbReference type="AlphaFoldDB" id="A0A939GL33"/>
<dbReference type="RefSeq" id="WP_207367386.1">
    <property type="nucleotide sequence ID" value="NZ_JAFMYV010000018.1"/>
</dbReference>
<keyword evidence="3 5" id="KW-1133">Transmembrane helix</keyword>
<feature type="transmembrane region" description="Helical" evidence="5">
    <location>
        <begin position="124"/>
        <end position="151"/>
    </location>
</feature>
<dbReference type="GO" id="GO:0005886">
    <property type="term" value="C:plasma membrane"/>
    <property type="evidence" value="ECO:0007669"/>
    <property type="project" value="UniProtKB-SubCell"/>
</dbReference>
<sequence length="240" mass="25326">MSHLLLPVLFVVGLIYASVGHGGASGYIVAMTLLGVAPEQIKPTALLLNLFVSSVAFFQYYRAGHFRWATFWPFAISSVPLAFVGARLPLSDTLYKQLLAGCLLLLIVRLIWSTKANEEAQKPIPPAVGLLVGGAVGLLSGMLGIGGGIILSPLLLIFNWATIRQTAATSALFIFVNSVSGLVGLLTKGYSPAPEQYTWIAAAFAGGLVGGYLGSHRFSVPLLRYVLALGVAVACVKLLI</sequence>
<accession>A0A939GL33</accession>